<dbReference type="PROSITE" id="PS50404">
    <property type="entry name" value="GST_NTER"/>
    <property type="match status" value="1"/>
</dbReference>
<reference evidence="8" key="1">
    <citation type="submission" date="2015-07" db="EMBL/GenBank/DDBJ databases">
        <authorList>
            <person name="Rodrigo-Torres Lidia"/>
            <person name="Arahal R.David."/>
        </authorList>
    </citation>
    <scope>NUCLEOTIDE SEQUENCE [LARGE SCALE GENOMIC DNA]</scope>
    <source>
        <strain evidence="8">CECT 5096</strain>
    </source>
</reference>
<keyword evidence="8" id="KW-1185">Reference proteome</keyword>
<organism evidence="7 8">
    <name type="scientific">Roseibium album</name>
    <dbReference type="NCBI Taxonomy" id="311410"/>
    <lineage>
        <taxon>Bacteria</taxon>
        <taxon>Pseudomonadati</taxon>
        <taxon>Pseudomonadota</taxon>
        <taxon>Alphaproteobacteria</taxon>
        <taxon>Hyphomicrobiales</taxon>
        <taxon>Stappiaceae</taxon>
        <taxon>Roseibium</taxon>
    </lineage>
</organism>
<dbReference type="Pfam" id="PF00043">
    <property type="entry name" value="GST_C"/>
    <property type="match status" value="1"/>
</dbReference>
<dbReference type="Gene3D" id="1.20.1050.10">
    <property type="match status" value="1"/>
</dbReference>
<dbReference type="PROSITE" id="PS50405">
    <property type="entry name" value="GST_CTER"/>
    <property type="match status" value="1"/>
</dbReference>
<dbReference type="InterPro" id="IPR010987">
    <property type="entry name" value="Glutathione-S-Trfase_C-like"/>
</dbReference>
<sequence>MIKIVSFKICPFVQRVTAMLEAKEMPYEIEYIDLKNKPDWFLEISPVGQVPLLITEEGIPLFESDAIVEYIDEISEALQDGLSPETRAIHRAWSYQASKHYLVQCSTMQSADRNVLNDRISKLDKSFDRAEKRLSDGPYFAGDTVGNADLAWLPLLHRSAIVEKASGYDMLEGFPKVKAWQTALLKTGIAEKSVPEDFVERFSDFYLSERTWLGRGANEDEEDADASNSKSGGCCG</sequence>
<dbReference type="EMBL" id="CXWC01000001">
    <property type="protein sequence ID" value="CTQ64692.1"/>
    <property type="molecule type" value="Genomic_DNA"/>
</dbReference>
<evidence type="ECO:0000259" key="6">
    <source>
        <dbReference type="PROSITE" id="PS50405"/>
    </source>
</evidence>
<dbReference type="InterPro" id="IPR045073">
    <property type="entry name" value="Omega/Tau-like"/>
</dbReference>
<dbReference type="EC" id="2.5.1.18" evidence="1"/>
<dbReference type="GeneID" id="97667945"/>
<dbReference type="STRING" id="311410.LA5095_03119"/>
<dbReference type="Gene3D" id="3.40.30.10">
    <property type="entry name" value="Glutaredoxin"/>
    <property type="match status" value="1"/>
</dbReference>
<accession>A0A0M7ALC2</accession>
<feature type="domain" description="GST N-terminal" evidence="5">
    <location>
        <begin position="1"/>
        <end position="79"/>
    </location>
</feature>
<dbReference type="InterPro" id="IPR036282">
    <property type="entry name" value="Glutathione-S-Trfase_C_sf"/>
</dbReference>
<feature type="domain" description="GST C-terminal" evidence="6">
    <location>
        <begin position="83"/>
        <end position="205"/>
    </location>
</feature>
<dbReference type="SFLD" id="SFLDG00358">
    <property type="entry name" value="Main_(cytGST)"/>
    <property type="match status" value="1"/>
</dbReference>
<dbReference type="Proteomes" id="UP000049983">
    <property type="component" value="Unassembled WGS sequence"/>
</dbReference>
<protein>
    <recommendedName>
        <fullName evidence="1">glutathione transferase</fullName>
        <ecNumber evidence="1">2.5.1.18</ecNumber>
    </recommendedName>
</protein>
<dbReference type="OrthoDB" id="9813092at2"/>
<dbReference type="RefSeq" id="WP_055116412.1">
    <property type="nucleotide sequence ID" value="NZ_CXWA01000003.1"/>
</dbReference>
<gene>
    <name evidence="7" type="primary">yibF_1</name>
    <name evidence="7" type="ORF">LA5096_00488</name>
</gene>
<proteinExistence type="predicted"/>
<evidence type="ECO:0000313" key="8">
    <source>
        <dbReference type="Proteomes" id="UP000049983"/>
    </source>
</evidence>
<evidence type="ECO:0000256" key="1">
    <source>
        <dbReference type="ARBA" id="ARBA00012452"/>
    </source>
</evidence>
<dbReference type="PANTHER" id="PTHR43968">
    <property type="match status" value="1"/>
</dbReference>
<dbReference type="AlphaFoldDB" id="A0A0M7ALC2"/>
<dbReference type="InterPro" id="IPR004046">
    <property type="entry name" value="GST_C"/>
</dbReference>
<feature type="region of interest" description="Disordered" evidence="4">
    <location>
        <begin position="217"/>
        <end position="236"/>
    </location>
</feature>
<evidence type="ECO:0000256" key="4">
    <source>
        <dbReference type="SAM" id="MobiDB-lite"/>
    </source>
</evidence>
<dbReference type="InterPro" id="IPR050983">
    <property type="entry name" value="GST_Omega/HSP26"/>
</dbReference>
<dbReference type="CDD" id="cd00299">
    <property type="entry name" value="GST_C_family"/>
    <property type="match status" value="1"/>
</dbReference>
<dbReference type="PANTHER" id="PTHR43968:SF6">
    <property type="entry name" value="GLUTATHIONE S-TRANSFERASE OMEGA"/>
    <property type="match status" value="1"/>
</dbReference>
<dbReference type="InterPro" id="IPR036249">
    <property type="entry name" value="Thioredoxin-like_sf"/>
</dbReference>
<evidence type="ECO:0000256" key="3">
    <source>
        <dbReference type="ARBA" id="ARBA00047960"/>
    </source>
</evidence>
<dbReference type="InterPro" id="IPR040079">
    <property type="entry name" value="Glutathione_S-Trfase"/>
</dbReference>
<name>A0A0M7ALC2_9HYPH</name>
<evidence type="ECO:0000259" key="5">
    <source>
        <dbReference type="PROSITE" id="PS50404"/>
    </source>
</evidence>
<feature type="compositionally biased region" description="Polar residues" evidence="4">
    <location>
        <begin position="226"/>
        <end position="236"/>
    </location>
</feature>
<dbReference type="SFLD" id="SFLDG01152">
    <property type="entry name" value="Main.3:_Omega-_and_Tau-like"/>
    <property type="match status" value="1"/>
</dbReference>
<dbReference type="Pfam" id="PF13409">
    <property type="entry name" value="GST_N_2"/>
    <property type="match status" value="1"/>
</dbReference>
<dbReference type="SUPFAM" id="SSF52833">
    <property type="entry name" value="Thioredoxin-like"/>
    <property type="match status" value="1"/>
</dbReference>
<evidence type="ECO:0000256" key="2">
    <source>
        <dbReference type="ARBA" id="ARBA00022679"/>
    </source>
</evidence>
<keyword evidence="2" id="KW-0808">Transferase</keyword>
<dbReference type="SFLD" id="SFLDS00019">
    <property type="entry name" value="Glutathione_Transferase_(cytos"/>
    <property type="match status" value="1"/>
</dbReference>
<dbReference type="GO" id="GO:0004364">
    <property type="term" value="F:glutathione transferase activity"/>
    <property type="evidence" value="ECO:0007669"/>
    <property type="project" value="UniProtKB-EC"/>
</dbReference>
<dbReference type="GO" id="GO:0005737">
    <property type="term" value="C:cytoplasm"/>
    <property type="evidence" value="ECO:0007669"/>
    <property type="project" value="TreeGrafter"/>
</dbReference>
<dbReference type="InterPro" id="IPR004045">
    <property type="entry name" value="Glutathione_S-Trfase_N"/>
</dbReference>
<comment type="catalytic activity">
    <reaction evidence="3">
        <text>RX + glutathione = an S-substituted glutathione + a halide anion + H(+)</text>
        <dbReference type="Rhea" id="RHEA:16437"/>
        <dbReference type="ChEBI" id="CHEBI:15378"/>
        <dbReference type="ChEBI" id="CHEBI:16042"/>
        <dbReference type="ChEBI" id="CHEBI:17792"/>
        <dbReference type="ChEBI" id="CHEBI:57925"/>
        <dbReference type="ChEBI" id="CHEBI:90779"/>
        <dbReference type="EC" id="2.5.1.18"/>
    </reaction>
</comment>
<evidence type="ECO:0000313" key="7">
    <source>
        <dbReference type="EMBL" id="CTQ64692.1"/>
    </source>
</evidence>
<dbReference type="SUPFAM" id="SSF47616">
    <property type="entry name" value="GST C-terminal domain-like"/>
    <property type="match status" value="1"/>
</dbReference>